<dbReference type="Proteomes" id="UP000027135">
    <property type="component" value="Unassembled WGS sequence"/>
</dbReference>
<evidence type="ECO:0000256" key="1">
    <source>
        <dbReference type="ARBA" id="ARBA00022786"/>
    </source>
</evidence>
<gene>
    <name evidence="3" type="ORF">L798_08958</name>
</gene>
<dbReference type="InterPro" id="IPR032675">
    <property type="entry name" value="LRR_dom_sf"/>
</dbReference>
<organism evidence="3 4">
    <name type="scientific">Zootermopsis nevadensis</name>
    <name type="common">Dampwood termite</name>
    <dbReference type="NCBI Taxonomy" id="136037"/>
    <lineage>
        <taxon>Eukaryota</taxon>
        <taxon>Metazoa</taxon>
        <taxon>Ecdysozoa</taxon>
        <taxon>Arthropoda</taxon>
        <taxon>Hexapoda</taxon>
        <taxon>Insecta</taxon>
        <taxon>Pterygota</taxon>
        <taxon>Neoptera</taxon>
        <taxon>Polyneoptera</taxon>
        <taxon>Dictyoptera</taxon>
        <taxon>Blattodea</taxon>
        <taxon>Blattoidea</taxon>
        <taxon>Termitoidae</taxon>
        <taxon>Termopsidae</taxon>
        <taxon>Zootermopsis</taxon>
    </lineage>
</organism>
<protein>
    <submittedName>
        <fullName evidence="3">F-box/LRR-repeat protein 2</fullName>
    </submittedName>
</protein>
<dbReference type="Gene3D" id="3.80.10.10">
    <property type="entry name" value="Ribonuclease Inhibitor"/>
    <property type="match status" value="2"/>
</dbReference>
<proteinExistence type="predicted"/>
<keyword evidence="4" id="KW-1185">Reference proteome</keyword>
<dbReference type="InParanoid" id="A0A067RTK7"/>
<dbReference type="InterPro" id="IPR001810">
    <property type="entry name" value="F-box_dom"/>
</dbReference>
<dbReference type="SMART" id="SM00256">
    <property type="entry name" value="FBOX"/>
    <property type="match status" value="1"/>
</dbReference>
<evidence type="ECO:0000313" key="3">
    <source>
        <dbReference type="EMBL" id="KDR24130.1"/>
    </source>
</evidence>
<feature type="domain" description="F-box" evidence="2">
    <location>
        <begin position="28"/>
        <end position="74"/>
    </location>
</feature>
<dbReference type="GO" id="GO:0019005">
    <property type="term" value="C:SCF ubiquitin ligase complex"/>
    <property type="evidence" value="ECO:0007669"/>
    <property type="project" value="TreeGrafter"/>
</dbReference>
<dbReference type="Pfam" id="PF12937">
    <property type="entry name" value="F-box-like"/>
    <property type="match status" value="1"/>
</dbReference>
<dbReference type="AlphaFoldDB" id="A0A067RTK7"/>
<dbReference type="eggNOG" id="KOG4341">
    <property type="taxonomic scope" value="Eukaryota"/>
</dbReference>
<dbReference type="InterPro" id="IPR055411">
    <property type="entry name" value="LRR_FXL15/At3g58940/PEG3-like"/>
</dbReference>
<dbReference type="PANTHER" id="PTHR13318:SF258">
    <property type="entry name" value="F-BOX PROTEIN SKP2A"/>
    <property type="match status" value="1"/>
</dbReference>
<dbReference type="Pfam" id="PF24758">
    <property type="entry name" value="LRR_At5g56370"/>
    <property type="match status" value="1"/>
</dbReference>
<dbReference type="InterPro" id="IPR006553">
    <property type="entry name" value="Leu-rich_rpt_Cys-con_subtyp"/>
</dbReference>
<dbReference type="OMA" id="PSDSWHQ"/>
<dbReference type="GO" id="GO:0031146">
    <property type="term" value="P:SCF-dependent proteasomal ubiquitin-dependent protein catabolic process"/>
    <property type="evidence" value="ECO:0007669"/>
    <property type="project" value="TreeGrafter"/>
</dbReference>
<evidence type="ECO:0000313" key="4">
    <source>
        <dbReference type="Proteomes" id="UP000027135"/>
    </source>
</evidence>
<dbReference type="PROSITE" id="PS50181">
    <property type="entry name" value="FBOX"/>
    <property type="match status" value="1"/>
</dbReference>
<dbReference type="SMART" id="SM00367">
    <property type="entry name" value="LRR_CC"/>
    <property type="match status" value="7"/>
</dbReference>
<dbReference type="InterPro" id="IPR036047">
    <property type="entry name" value="F-box-like_dom_sf"/>
</dbReference>
<dbReference type="CDD" id="cd22163">
    <property type="entry name" value="F-box_AtSKIP5-like"/>
    <property type="match status" value="1"/>
</dbReference>
<sequence>MSACDTVEQQQEGERKSGKVKRKKVKGECKIHILNDDCLMHIFSYLTKRERFRIERVCKRWKAVCLDMWLYQKHLDFTSVFPSSSETLPFPSSSESYLDMPILEAFLKRCGRNLQSLHLANRPHRLNISVHKIIATYCKNLRCLHLGGLPVTTFGFRFLLTISQELRVLNLDCCLGVFDKDLRRMFRGCQHLESVTLSRNKNVTGKCLRFLAHAPLKELVLYECNSIHPGNLVSVLRELKSLTSLSLSSCDRVSLRDVPVIIGAAPKLQSLSLTESFSFNSTVVEALGQLHDLISLDLQQNYAVNDQIMDAITRSCLKIEKLNITGCNERIRNTGYVTDSGLRSLAALPNLFDLSMSYFPSLSDKALEAVASKGKLRKLVCRGCQTFTDVACISVVTSCNELELFDFSGCDHVTDATVRVALDSVKLRTNSVKLTLVVGGTRVSKYSAVKKNPLLEVDFSDLRTYRCRPRFVFDHCFPPPLIEDFRYRDVWDDDDAENYFDSDFYLYNFDSDSYLYNFAHKE</sequence>
<dbReference type="SUPFAM" id="SSF52047">
    <property type="entry name" value="RNI-like"/>
    <property type="match status" value="1"/>
</dbReference>
<accession>A0A067RTK7</accession>
<name>A0A067RTK7_ZOONE</name>
<reference evidence="3 4" key="1">
    <citation type="journal article" date="2014" name="Nat. Commun.">
        <title>Molecular traces of alternative social organization in a termite genome.</title>
        <authorList>
            <person name="Terrapon N."/>
            <person name="Li C."/>
            <person name="Robertson H.M."/>
            <person name="Ji L."/>
            <person name="Meng X."/>
            <person name="Booth W."/>
            <person name="Chen Z."/>
            <person name="Childers C.P."/>
            <person name="Glastad K.M."/>
            <person name="Gokhale K."/>
            <person name="Gowin J."/>
            <person name="Gronenberg W."/>
            <person name="Hermansen R.A."/>
            <person name="Hu H."/>
            <person name="Hunt B.G."/>
            <person name="Huylmans A.K."/>
            <person name="Khalil S.M."/>
            <person name="Mitchell R.D."/>
            <person name="Munoz-Torres M.C."/>
            <person name="Mustard J.A."/>
            <person name="Pan H."/>
            <person name="Reese J.T."/>
            <person name="Scharf M.E."/>
            <person name="Sun F."/>
            <person name="Vogel H."/>
            <person name="Xiao J."/>
            <person name="Yang W."/>
            <person name="Yang Z."/>
            <person name="Yang Z."/>
            <person name="Zhou J."/>
            <person name="Zhu J."/>
            <person name="Brent C.S."/>
            <person name="Elsik C.G."/>
            <person name="Goodisman M.A."/>
            <person name="Liberles D.A."/>
            <person name="Roe R.M."/>
            <person name="Vargo E.L."/>
            <person name="Vilcinskas A."/>
            <person name="Wang J."/>
            <person name="Bornberg-Bauer E."/>
            <person name="Korb J."/>
            <person name="Zhang G."/>
            <person name="Liebig J."/>
        </authorList>
    </citation>
    <scope>NUCLEOTIDE SEQUENCE [LARGE SCALE GENOMIC DNA]</scope>
    <source>
        <tissue evidence="3">Whole organism</tissue>
    </source>
</reference>
<dbReference type="SUPFAM" id="SSF81383">
    <property type="entry name" value="F-box domain"/>
    <property type="match status" value="1"/>
</dbReference>
<keyword evidence="1" id="KW-0833">Ubl conjugation pathway</keyword>
<dbReference type="EMBL" id="KK852425">
    <property type="protein sequence ID" value="KDR24130.1"/>
    <property type="molecule type" value="Genomic_DNA"/>
</dbReference>
<dbReference type="PANTHER" id="PTHR13318">
    <property type="entry name" value="PARTNER OF PAIRED, ISOFORM B-RELATED"/>
    <property type="match status" value="1"/>
</dbReference>
<evidence type="ECO:0000259" key="2">
    <source>
        <dbReference type="PROSITE" id="PS50181"/>
    </source>
</evidence>